<comment type="catalytic activity">
    <reaction evidence="11">
        <text>ATP + H2O = ADP + phosphate + H(+)</text>
        <dbReference type="Rhea" id="RHEA:13065"/>
        <dbReference type="ChEBI" id="CHEBI:15377"/>
        <dbReference type="ChEBI" id="CHEBI:15378"/>
        <dbReference type="ChEBI" id="CHEBI:30616"/>
        <dbReference type="ChEBI" id="CHEBI:43474"/>
        <dbReference type="ChEBI" id="CHEBI:456216"/>
        <dbReference type="EC" id="5.6.2.4"/>
    </reaction>
</comment>
<dbReference type="Gene3D" id="1.10.486.10">
    <property type="entry name" value="PCRA, domain 4"/>
    <property type="match status" value="1"/>
</dbReference>
<proteinExistence type="inferred from homology"/>
<evidence type="ECO:0000256" key="3">
    <source>
        <dbReference type="ARBA" id="ARBA00022801"/>
    </source>
</evidence>
<evidence type="ECO:0000313" key="16">
    <source>
        <dbReference type="EMBL" id="VFK27399.1"/>
    </source>
</evidence>
<dbReference type="GO" id="GO:0005524">
    <property type="term" value="F:ATP binding"/>
    <property type="evidence" value="ECO:0007669"/>
    <property type="project" value="UniProtKB-UniRule"/>
</dbReference>
<accession>A0A450XDT0</accession>
<evidence type="ECO:0000256" key="4">
    <source>
        <dbReference type="ARBA" id="ARBA00022806"/>
    </source>
</evidence>
<dbReference type="AlphaFoldDB" id="A0A450XDT0"/>
<dbReference type="GO" id="GO:0016787">
    <property type="term" value="F:hydrolase activity"/>
    <property type="evidence" value="ECO:0007669"/>
    <property type="project" value="UniProtKB-UniRule"/>
</dbReference>
<feature type="binding site" evidence="12">
    <location>
        <begin position="26"/>
        <end position="33"/>
    </location>
    <ligand>
        <name>ATP</name>
        <dbReference type="ChEBI" id="CHEBI:30616"/>
    </ligand>
</feature>
<evidence type="ECO:0000256" key="9">
    <source>
        <dbReference type="ARBA" id="ARBA00034808"/>
    </source>
</evidence>
<dbReference type="InterPro" id="IPR014016">
    <property type="entry name" value="UvrD-like_ATP-bd"/>
</dbReference>
<dbReference type="PROSITE" id="PS51198">
    <property type="entry name" value="UVRD_HELICASE_ATP_BIND"/>
    <property type="match status" value="1"/>
</dbReference>
<evidence type="ECO:0000259" key="14">
    <source>
        <dbReference type="PROSITE" id="PS51217"/>
    </source>
</evidence>
<evidence type="ECO:0000313" key="15">
    <source>
        <dbReference type="EMBL" id="VFK11056.1"/>
    </source>
</evidence>
<dbReference type="PANTHER" id="PTHR11070:SF2">
    <property type="entry name" value="ATP-DEPENDENT DNA HELICASE SRS2"/>
    <property type="match status" value="1"/>
</dbReference>
<dbReference type="CDD" id="cd17932">
    <property type="entry name" value="DEXQc_UvrD"/>
    <property type="match status" value="1"/>
</dbReference>
<feature type="domain" description="UvrD-like helicase ATP-binding" evidence="13">
    <location>
        <begin position="5"/>
        <end position="293"/>
    </location>
</feature>
<dbReference type="InterPro" id="IPR027417">
    <property type="entry name" value="P-loop_NTPase"/>
</dbReference>
<keyword evidence="5 12" id="KW-0067">ATP-binding</keyword>
<dbReference type="PROSITE" id="PS51217">
    <property type="entry name" value="UVRD_HELICASE_CTER"/>
    <property type="match status" value="1"/>
</dbReference>
<evidence type="ECO:0000256" key="10">
    <source>
        <dbReference type="ARBA" id="ARBA00034923"/>
    </source>
</evidence>
<evidence type="ECO:0000256" key="6">
    <source>
        <dbReference type="ARBA" id="ARBA00023125"/>
    </source>
</evidence>
<dbReference type="Gene3D" id="1.10.10.160">
    <property type="match status" value="1"/>
</dbReference>
<protein>
    <recommendedName>
        <fullName evidence="9">DNA 3'-5' helicase</fullName>
        <ecNumber evidence="9">5.6.2.4</ecNumber>
    </recommendedName>
    <alternativeName>
        <fullName evidence="10">DNA 3'-5' helicase II</fullName>
    </alternativeName>
</protein>
<evidence type="ECO:0000256" key="11">
    <source>
        <dbReference type="ARBA" id="ARBA00048988"/>
    </source>
</evidence>
<dbReference type="Pfam" id="PF00580">
    <property type="entry name" value="UvrD-helicase"/>
    <property type="match status" value="1"/>
</dbReference>
<keyword evidence="4 12" id="KW-0347">Helicase</keyword>
<dbReference type="SUPFAM" id="SSF52540">
    <property type="entry name" value="P-loop containing nucleoside triphosphate hydrolases"/>
    <property type="match status" value="1"/>
</dbReference>
<dbReference type="GO" id="GO:0043138">
    <property type="term" value="F:3'-5' DNA helicase activity"/>
    <property type="evidence" value="ECO:0007669"/>
    <property type="project" value="UniProtKB-EC"/>
</dbReference>
<sequence>MIDLSSLNENQREAVSWNQGSLLVLAGPGSGKTRVLTYRIARILEQSEGQHFRILALTFTNKAAAEMRARVRELIPGELGRVRLTTFHSYAAELLQQHGNHLGFQPDFQILSNDADREALLEDVLHGLRRDPAYSLPEYFKAAQLLPAVTRLLDRCVPIDQAETLLRQANLENAIPLARVYAAYRDALRHANALDFPSLIADAIELLKTYPFLAKHIRKVYKHILVDEFQDTNHSQYRILSLLAQPDPSTLFVVADDDQIIYQWNGASPERIRALRNDFRVFELQLPENYRCPPLVVQLANVLIANNLDRSAGKRPLKAVKPNEDGDVVRVFRFENVDEEAKWIARDIAQKSPQDRADYAVLARTKKLLALIGPKIEEQGIPVYYAARKDEFNSAPLRMLHSILRLANAEEKQARFEPQSLARLSKAFHEIEGVSIELGPVLSRASADGNGFLRSWLDEAKGSDRLKQRTRDLLETNIKPLLNSLNYRGFTDKLLAWAEARQVTPEQNENAFNEFEEERKVWKQLLNEITKKFEGEEISLHQLLHELDLTSKAPPKPSDAIPCFTIHASKGMEFGHVYLMGLVEDQLPSWAAVKKGNDSIEMQEERRNCFVAITRARKNLTMTFSSQVFGWSKQPSRFLTEMGVKL</sequence>
<dbReference type="Pfam" id="PF13361">
    <property type="entry name" value="UvrD_C"/>
    <property type="match status" value="1"/>
</dbReference>
<evidence type="ECO:0000256" key="8">
    <source>
        <dbReference type="ARBA" id="ARBA00034617"/>
    </source>
</evidence>
<dbReference type="EC" id="5.6.2.4" evidence="9"/>
<dbReference type="InterPro" id="IPR013986">
    <property type="entry name" value="DExx_box_DNA_helicase_dom_sf"/>
</dbReference>
<comment type="catalytic activity">
    <reaction evidence="8">
        <text>Couples ATP hydrolysis with the unwinding of duplex DNA by translocating in the 3'-5' direction.</text>
        <dbReference type="EC" id="5.6.2.4"/>
    </reaction>
</comment>
<gene>
    <name evidence="15" type="ORF">BECKLPF1236A_GA0070988_100488</name>
    <name evidence="16" type="ORF">BECKLPF1236C_GA0070990_100468</name>
</gene>
<dbReference type="GO" id="GO:0003677">
    <property type="term" value="F:DNA binding"/>
    <property type="evidence" value="ECO:0007669"/>
    <property type="project" value="UniProtKB-KW"/>
</dbReference>
<dbReference type="PANTHER" id="PTHR11070">
    <property type="entry name" value="UVRD / RECB / PCRA DNA HELICASE FAMILY MEMBER"/>
    <property type="match status" value="1"/>
</dbReference>
<evidence type="ECO:0000256" key="1">
    <source>
        <dbReference type="ARBA" id="ARBA00009922"/>
    </source>
</evidence>
<evidence type="ECO:0000256" key="5">
    <source>
        <dbReference type="ARBA" id="ARBA00022840"/>
    </source>
</evidence>
<evidence type="ECO:0000259" key="13">
    <source>
        <dbReference type="PROSITE" id="PS51198"/>
    </source>
</evidence>
<evidence type="ECO:0000256" key="2">
    <source>
        <dbReference type="ARBA" id="ARBA00022741"/>
    </source>
</evidence>
<reference evidence="16" key="1">
    <citation type="submission" date="2019-02" db="EMBL/GenBank/DDBJ databases">
        <authorList>
            <person name="Gruber-Vodicka R. H."/>
            <person name="Seah K. B. B."/>
        </authorList>
    </citation>
    <scope>NUCLEOTIDE SEQUENCE</scope>
    <source>
        <strain evidence="15">BECK_S312</strain>
        <strain evidence="16">BECK_S426</strain>
    </source>
</reference>
<feature type="domain" description="UvrD-like helicase C-terminal" evidence="14">
    <location>
        <begin position="294"/>
        <end position="571"/>
    </location>
</feature>
<evidence type="ECO:0000256" key="7">
    <source>
        <dbReference type="ARBA" id="ARBA00023235"/>
    </source>
</evidence>
<dbReference type="Gene3D" id="3.40.50.300">
    <property type="entry name" value="P-loop containing nucleotide triphosphate hydrolases"/>
    <property type="match status" value="2"/>
</dbReference>
<organism evidence="16">
    <name type="scientific">Candidatus Kentrum sp. LPFa</name>
    <dbReference type="NCBI Taxonomy" id="2126335"/>
    <lineage>
        <taxon>Bacteria</taxon>
        <taxon>Pseudomonadati</taxon>
        <taxon>Pseudomonadota</taxon>
        <taxon>Gammaproteobacteria</taxon>
        <taxon>Candidatus Kentrum</taxon>
    </lineage>
</organism>
<keyword evidence="2 12" id="KW-0547">Nucleotide-binding</keyword>
<keyword evidence="6" id="KW-0238">DNA-binding</keyword>
<dbReference type="GO" id="GO:0000725">
    <property type="term" value="P:recombinational repair"/>
    <property type="evidence" value="ECO:0007669"/>
    <property type="project" value="TreeGrafter"/>
</dbReference>
<name>A0A450XDT0_9GAMM</name>
<comment type="similarity">
    <text evidence="1">Belongs to the helicase family. UvrD subfamily.</text>
</comment>
<dbReference type="EMBL" id="CAADFM010000048">
    <property type="protein sequence ID" value="VFK11056.1"/>
    <property type="molecule type" value="Genomic_DNA"/>
</dbReference>
<dbReference type="InterPro" id="IPR000212">
    <property type="entry name" value="DNA_helicase_UvrD/REP"/>
</dbReference>
<keyword evidence="3 12" id="KW-0378">Hydrolase</keyword>
<dbReference type="EMBL" id="CAADFP010000046">
    <property type="protein sequence ID" value="VFK27399.1"/>
    <property type="molecule type" value="Genomic_DNA"/>
</dbReference>
<keyword evidence="7" id="KW-0413">Isomerase</keyword>
<evidence type="ECO:0000256" key="12">
    <source>
        <dbReference type="PROSITE-ProRule" id="PRU00560"/>
    </source>
</evidence>
<dbReference type="InterPro" id="IPR014017">
    <property type="entry name" value="DNA_helicase_UvrD-like_C"/>
</dbReference>